<reference evidence="2 3" key="1">
    <citation type="submission" date="2024-04" db="EMBL/GenBank/DDBJ databases">
        <title>Polymorphospora sp. isolated from Baiyangdian Lake in Xiong'an New Area.</title>
        <authorList>
            <person name="Zhang X."/>
            <person name="Liu J."/>
        </authorList>
    </citation>
    <scope>NUCLEOTIDE SEQUENCE [LARGE SCALE GENOMIC DNA]</scope>
    <source>
        <strain evidence="2 3">2-325</strain>
    </source>
</reference>
<feature type="region of interest" description="Disordered" evidence="1">
    <location>
        <begin position="1"/>
        <end position="51"/>
    </location>
</feature>
<organism evidence="2 3">
    <name type="scientific">Polymorphospora lycopeni</name>
    <dbReference type="NCBI Taxonomy" id="3140240"/>
    <lineage>
        <taxon>Bacteria</taxon>
        <taxon>Bacillati</taxon>
        <taxon>Actinomycetota</taxon>
        <taxon>Actinomycetes</taxon>
        <taxon>Micromonosporales</taxon>
        <taxon>Micromonosporaceae</taxon>
        <taxon>Polymorphospora</taxon>
    </lineage>
</organism>
<evidence type="ECO:0000313" key="2">
    <source>
        <dbReference type="EMBL" id="MFB6398477.1"/>
    </source>
</evidence>
<evidence type="ECO:0000256" key="1">
    <source>
        <dbReference type="SAM" id="MobiDB-lite"/>
    </source>
</evidence>
<dbReference type="Proteomes" id="UP001582793">
    <property type="component" value="Unassembled WGS sequence"/>
</dbReference>
<accession>A0ABV5D2J2</accession>
<feature type="non-terminal residue" evidence="2">
    <location>
        <position position="77"/>
    </location>
</feature>
<protein>
    <submittedName>
        <fullName evidence="2">Uncharacterized protein</fullName>
    </submittedName>
</protein>
<feature type="compositionally biased region" description="Low complexity" evidence="1">
    <location>
        <begin position="1"/>
        <end position="28"/>
    </location>
</feature>
<evidence type="ECO:0000313" key="3">
    <source>
        <dbReference type="Proteomes" id="UP001582793"/>
    </source>
</evidence>
<sequence>GPPAVPRRAGPPAGLAGASRPGPPADRNGGPGHRPRHPSPRKRTEPPMRLPTALAAAFLAAVPAGPAPPAAAADPPP</sequence>
<name>A0ABV5D2J2_9ACTN</name>
<comment type="caution">
    <text evidence="2">The sequence shown here is derived from an EMBL/GenBank/DDBJ whole genome shotgun (WGS) entry which is preliminary data.</text>
</comment>
<dbReference type="EMBL" id="JBCGDC010000255">
    <property type="protein sequence ID" value="MFB6398477.1"/>
    <property type="molecule type" value="Genomic_DNA"/>
</dbReference>
<gene>
    <name evidence="2" type="ORF">AAFH96_36205</name>
</gene>
<feature type="non-terminal residue" evidence="2">
    <location>
        <position position="1"/>
    </location>
</feature>
<keyword evidence="3" id="KW-1185">Reference proteome</keyword>
<proteinExistence type="predicted"/>